<feature type="compositionally biased region" description="Basic residues" evidence="1">
    <location>
        <begin position="41"/>
        <end position="57"/>
    </location>
</feature>
<name>A0AAV4UHC2_9ARAC</name>
<sequence>MKASNLSPNTSPFSPGKRRHCWGYVTRLLAAFSPSSLAEGKKKKGKKETKREKKERKNKGEEYKKYCSKIITASSDGPARKKTFIAPH</sequence>
<organism evidence="2 3">
    <name type="scientific">Caerostris darwini</name>
    <dbReference type="NCBI Taxonomy" id="1538125"/>
    <lineage>
        <taxon>Eukaryota</taxon>
        <taxon>Metazoa</taxon>
        <taxon>Ecdysozoa</taxon>
        <taxon>Arthropoda</taxon>
        <taxon>Chelicerata</taxon>
        <taxon>Arachnida</taxon>
        <taxon>Araneae</taxon>
        <taxon>Araneomorphae</taxon>
        <taxon>Entelegynae</taxon>
        <taxon>Araneoidea</taxon>
        <taxon>Araneidae</taxon>
        <taxon>Caerostris</taxon>
    </lineage>
</organism>
<reference evidence="2 3" key="1">
    <citation type="submission" date="2021-06" db="EMBL/GenBank/DDBJ databases">
        <title>Caerostris darwini draft genome.</title>
        <authorList>
            <person name="Kono N."/>
            <person name="Arakawa K."/>
        </authorList>
    </citation>
    <scope>NUCLEOTIDE SEQUENCE [LARGE SCALE GENOMIC DNA]</scope>
</reference>
<feature type="region of interest" description="Disordered" evidence="1">
    <location>
        <begin position="35"/>
        <end position="61"/>
    </location>
</feature>
<evidence type="ECO:0000313" key="3">
    <source>
        <dbReference type="Proteomes" id="UP001054837"/>
    </source>
</evidence>
<dbReference type="EMBL" id="BPLQ01011249">
    <property type="protein sequence ID" value="GIY56955.1"/>
    <property type="molecule type" value="Genomic_DNA"/>
</dbReference>
<evidence type="ECO:0000256" key="1">
    <source>
        <dbReference type="SAM" id="MobiDB-lite"/>
    </source>
</evidence>
<protein>
    <submittedName>
        <fullName evidence="2">Uncharacterized protein</fullName>
    </submittedName>
</protein>
<keyword evidence="3" id="KW-1185">Reference proteome</keyword>
<gene>
    <name evidence="2" type="ORF">CDAR_392181</name>
</gene>
<dbReference type="AlphaFoldDB" id="A0AAV4UHC2"/>
<dbReference type="Proteomes" id="UP001054837">
    <property type="component" value="Unassembled WGS sequence"/>
</dbReference>
<proteinExistence type="predicted"/>
<comment type="caution">
    <text evidence="2">The sequence shown here is derived from an EMBL/GenBank/DDBJ whole genome shotgun (WGS) entry which is preliminary data.</text>
</comment>
<accession>A0AAV4UHC2</accession>
<evidence type="ECO:0000313" key="2">
    <source>
        <dbReference type="EMBL" id="GIY56955.1"/>
    </source>
</evidence>